<sequence length="357" mass="39048">MSETIPEKMNIALMNEPYDIEIKERDVPSIGPKDVLVKVMAVGVCGSDVHYYAHGRVGEFVVEKPIVLGHECAGMVAKIGEEVTDFKVGDRVAIEPGEPCRECEYCKSGKYNLCPHMEFMATPPYDGAFCQYVSHPADFLYHIPDTVTYEQATLIEPFSVGLQACKRADIKPGSTVVIMGMGPVGLMAVVAAKAYGATNIIVSDLEENRLEEAKRLGATTTINIKNDDVVERINEITDGQGVNYAIETAGNPIALRSALNSLKDGGTLAIVGLPQEDMNEINVPFIANHEINIVGVFRYANTYPQGVQILSTTDADLDSMFTHQFELEDTKQAMELTRTSKGDALKVMVYPNGFLDK</sequence>
<dbReference type="GeneID" id="48886826"/>
<dbReference type="Pfam" id="PF08240">
    <property type="entry name" value="ADH_N"/>
    <property type="match status" value="1"/>
</dbReference>
<evidence type="ECO:0000256" key="6">
    <source>
        <dbReference type="ARBA" id="ARBA00023027"/>
    </source>
</evidence>
<keyword evidence="5" id="KW-0560">Oxidoreductase</keyword>
<reference evidence="11" key="3">
    <citation type="submission" date="2018-03" db="EMBL/GenBank/DDBJ databases">
        <authorList>
            <person name="Keele B.F."/>
        </authorList>
    </citation>
    <scope>NUCLEOTIDE SEQUENCE</scope>
    <source>
        <strain evidence="11">SNUC 4143</strain>
        <strain evidence="9">SNUC 761</strain>
    </source>
</reference>
<accession>A0A2K4DH34</accession>
<dbReference type="InterPro" id="IPR002328">
    <property type="entry name" value="ADH_Zn_CS"/>
</dbReference>
<dbReference type="EMBL" id="PYZI01000008">
    <property type="protein sequence ID" value="PTF13725.1"/>
    <property type="molecule type" value="Genomic_DNA"/>
</dbReference>
<dbReference type="Proteomes" id="UP000242547">
    <property type="component" value="Unassembled WGS sequence"/>
</dbReference>
<dbReference type="Gene3D" id="3.40.50.720">
    <property type="entry name" value="NAD(P)-binding Rossmann-like Domain"/>
    <property type="match status" value="1"/>
</dbReference>
<dbReference type="SUPFAM" id="SSF50129">
    <property type="entry name" value="GroES-like"/>
    <property type="match status" value="1"/>
</dbReference>
<protein>
    <submittedName>
        <fullName evidence="11">NAD(P)-dependent alcohol dehydrogenase</fullName>
    </submittedName>
</protein>
<reference evidence="12 13" key="1">
    <citation type="journal article" date="2016" name="Front. Microbiol.">
        <title>Comprehensive Phylogenetic Analysis of Bovine Non-aureus Staphylococci Species Based on Whole-Genome Sequencing.</title>
        <authorList>
            <person name="Naushad S."/>
            <person name="Barkema H.W."/>
            <person name="Luby C."/>
            <person name="Condas L.A."/>
            <person name="Nobrega D.B."/>
            <person name="Carson D.A."/>
            <person name="De Buck J."/>
        </authorList>
    </citation>
    <scope>NUCLEOTIDE SEQUENCE [LARGE SCALE GENOMIC DNA]</scope>
    <source>
        <strain evidence="10 12">SNUC 1409</strain>
        <strain evidence="11 14">SNUC 4143</strain>
        <strain evidence="9 13">SNUC 761</strain>
    </source>
</reference>
<dbReference type="SMART" id="SM00829">
    <property type="entry name" value="PKS_ER"/>
    <property type="match status" value="1"/>
</dbReference>
<feature type="domain" description="Enoyl reductase (ER)" evidence="8">
    <location>
        <begin position="15"/>
        <end position="345"/>
    </location>
</feature>
<dbReference type="InterPro" id="IPR045306">
    <property type="entry name" value="SDH-like"/>
</dbReference>
<organism evidence="11 14">
    <name type="scientific">Staphylococcus devriesei</name>
    <dbReference type="NCBI Taxonomy" id="586733"/>
    <lineage>
        <taxon>Bacteria</taxon>
        <taxon>Bacillati</taxon>
        <taxon>Bacillota</taxon>
        <taxon>Bacilli</taxon>
        <taxon>Bacillales</taxon>
        <taxon>Staphylococcaceae</taxon>
        <taxon>Staphylococcus</taxon>
    </lineage>
</organism>
<dbReference type="SUPFAM" id="SSF51735">
    <property type="entry name" value="NAD(P)-binding Rossmann-fold domains"/>
    <property type="match status" value="1"/>
</dbReference>
<keyword evidence="4 7" id="KW-0862">Zinc</keyword>
<name>A0A2K4DH34_9STAP</name>
<dbReference type="InterPro" id="IPR020843">
    <property type="entry name" value="ER"/>
</dbReference>
<evidence type="ECO:0000313" key="13">
    <source>
        <dbReference type="Proteomes" id="UP000242547"/>
    </source>
</evidence>
<dbReference type="FunFam" id="3.40.50.720:FF:000068">
    <property type="entry name" value="Sorbitol dehydrogenase"/>
    <property type="match status" value="1"/>
</dbReference>
<evidence type="ECO:0000313" key="9">
    <source>
        <dbReference type="EMBL" id="PTE74353.1"/>
    </source>
</evidence>
<dbReference type="OrthoDB" id="9770238at2"/>
<evidence type="ECO:0000256" key="2">
    <source>
        <dbReference type="ARBA" id="ARBA00008072"/>
    </source>
</evidence>
<dbReference type="PROSITE" id="PS00059">
    <property type="entry name" value="ADH_ZINC"/>
    <property type="match status" value="1"/>
</dbReference>
<comment type="similarity">
    <text evidence="2 7">Belongs to the zinc-containing alcohol dehydrogenase family.</text>
</comment>
<keyword evidence="3 7" id="KW-0479">Metal-binding</keyword>
<keyword evidence="6" id="KW-0520">NAD</keyword>
<dbReference type="GO" id="GO:0016616">
    <property type="term" value="F:oxidoreductase activity, acting on the CH-OH group of donors, NAD or NADP as acceptor"/>
    <property type="evidence" value="ECO:0007669"/>
    <property type="project" value="InterPro"/>
</dbReference>
<dbReference type="EMBL" id="PYZH01000006">
    <property type="protein sequence ID" value="PTF16550.1"/>
    <property type="molecule type" value="Genomic_DNA"/>
</dbReference>
<evidence type="ECO:0000313" key="10">
    <source>
        <dbReference type="EMBL" id="PTF13725.1"/>
    </source>
</evidence>
<dbReference type="EMBL" id="PYZL01000006">
    <property type="protein sequence ID" value="PTE74353.1"/>
    <property type="molecule type" value="Genomic_DNA"/>
</dbReference>
<evidence type="ECO:0000256" key="4">
    <source>
        <dbReference type="ARBA" id="ARBA00022833"/>
    </source>
</evidence>
<gene>
    <name evidence="9" type="ORF">BUY44_01720</name>
    <name evidence="10" type="ORF">BUY47_07755</name>
    <name evidence="11" type="ORF">BUY48_01865</name>
</gene>
<dbReference type="Pfam" id="PF00107">
    <property type="entry name" value="ADH_zinc_N"/>
    <property type="match status" value="1"/>
</dbReference>
<dbReference type="Gene3D" id="3.90.180.10">
    <property type="entry name" value="Medium-chain alcohol dehydrogenases, catalytic domain"/>
    <property type="match status" value="1"/>
</dbReference>
<comment type="caution">
    <text evidence="11">The sequence shown here is derived from an EMBL/GenBank/DDBJ whole genome shotgun (WGS) entry which is preliminary data.</text>
</comment>
<dbReference type="InterPro" id="IPR036291">
    <property type="entry name" value="NAD(P)-bd_dom_sf"/>
</dbReference>
<dbReference type="RefSeq" id="WP_103167366.1">
    <property type="nucleotide sequence ID" value="NZ_CP130489.1"/>
</dbReference>
<evidence type="ECO:0000256" key="1">
    <source>
        <dbReference type="ARBA" id="ARBA00001947"/>
    </source>
</evidence>
<dbReference type="InterPro" id="IPR011032">
    <property type="entry name" value="GroES-like_sf"/>
</dbReference>
<reference evidence="10" key="2">
    <citation type="submission" date="2018-03" db="EMBL/GenBank/DDBJ databases">
        <authorList>
            <person name="Naushad S."/>
        </authorList>
    </citation>
    <scope>NUCLEOTIDE SEQUENCE</scope>
    <source>
        <strain evidence="10">SNUC 1409</strain>
    </source>
</reference>
<dbReference type="InterPro" id="IPR013154">
    <property type="entry name" value="ADH-like_N"/>
</dbReference>
<dbReference type="Proteomes" id="UP000242088">
    <property type="component" value="Unassembled WGS sequence"/>
</dbReference>
<dbReference type="PANTHER" id="PTHR43161">
    <property type="entry name" value="SORBITOL DEHYDROGENASE"/>
    <property type="match status" value="1"/>
</dbReference>
<dbReference type="PANTHER" id="PTHR43161:SF9">
    <property type="entry name" value="SORBITOL DEHYDROGENASE"/>
    <property type="match status" value="1"/>
</dbReference>
<dbReference type="AlphaFoldDB" id="A0A2K4DH34"/>
<evidence type="ECO:0000256" key="7">
    <source>
        <dbReference type="RuleBase" id="RU361277"/>
    </source>
</evidence>
<dbReference type="CDD" id="cd05285">
    <property type="entry name" value="sorbitol_DH"/>
    <property type="match status" value="1"/>
</dbReference>
<proteinExistence type="inferred from homology"/>
<dbReference type="InterPro" id="IPR013149">
    <property type="entry name" value="ADH-like_C"/>
</dbReference>
<evidence type="ECO:0000256" key="5">
    <source>
        <dbReference type="ARBA" id="ARBA00023002"/>
    </source>
</evidence>
<evidence type="ECO:0000313" key="11">
    <source>
        <dbReference type="EMBL" id="PTF16550.1"/>
    </source>
</evidence>
<evidence type="ECO:0000313" key="12">
    <source>
        <dbReference type="Proteomes" id="UP000242088"/>
    </source>
</evidence>
<dbReference type="GO" id="GO:0008270">
    <property type="term" value="F:zinc ion binding"/>
    <property type="evidence" value="ECO:0007669"/>
    <property type="project" value="InterPro"/>
</dbReference>
<keyword evidence="12" id="KW-1185">Reference proteome</keyword>
<comment type="cofactor">
    <cofactor evidence="1 7">
        <name>Zn(2+)</name>
        <dbReference type="ChEBI" id="CHEBI:29105"/>
    </cofactor>
</comment>
<dbReference type="Proteomes" id="UP000243350">
    <property type="component" value="Unassembled WGS sequence"/>
</dbReference>
<evidence type="ECO:0000256" key="3">
    <source>
        <dbReference type="ARBA" id="ARBA00022723"/>
    </source>
</evidence>
<evidence type="ECO:0000313" key="14">
    <source>
        <dbReference type="Proteomes" id="UP000243350"/>
    </source>
</evidence>
<evidence type="ECO:0000259" key="8">
    <source>
        <dbReference type="SMART" id="SM00829"/>
    </source>
</evidence>